<organism evidence="1">
    <name type="scientific">Nothobranchius rachovii</name>
    <name type="common">bluefin notho</name>
    <dbReference type="NCBI Taxonomy" id="451742"/>
    <lineage>
        <taxon>Eukaryota</taxon>
        <taxon>Metazoa</taxon>
        <taxon>Chordata</taxon>
        <taxon>Craniata</taxon>
        <taxon>Vertebrata</taxon>
        <taxon>Euteleostomi</taxon>
        <taxon>Actinopterygii</taxon>
        <taxon>Neopterygii</taxon>
        <taxon>Teleostei</taxon>
        <taxon>Neoteleostei</taxon>
        <taxon>Acanthomorphata</taxon>
        <taxon>Ovalentaria</taxon>
        <taxon>Atherinomorphae</taxon>
        <taxon>Cyprinodontiformes</taxon>
        <taxon>Nothobranchiidae</taxon>
        <taxon>Nothobranchius</taxon>
    </lineage>
</organism>
<proteinExistence type="predicted"/>
<dbReference type="AlphaFoldDB" id="A0A1A8R5P9"/>
<evidence type="ECO:0000313" key="1">
    <source>
        <dbReference type="EMBL" id="SBS01316.1"/>
    </source>
</evidence>
<protein>
    <submittedName>
        <fullName evidence="1">Purinergic receptor P2X, ligand-gated ion channel, 7</fullName>
    </submittedName>
</protein>
<keyword evidence="1" id="KW-0675">Receptor</keyword>
<accession>A0A1A8R5P9</accession>
<feature type="non-terminal residue" evidence="1">
    <location>
        <position position="82"/>
    </location>
</feature>
<sequence length="82" mass="9310">HRLMTSWTETLVLFDVLTLLSSLNYSYYQVSLLGLYVPDTETPTDLETEFAANSLPRTTPQLSHTWRGTSKWATMPDQDTVG</sequence>
<dbReference type="EMBL" id="HAEI01007319">
    <property type="protein sequence ID" value="SBS01316.1"/>
    <property type="molecule type" value="Transcribed_RNA"/>
</dbReference>
<reference evidence="1" key="2">
    <citation type="submission" date="2016-06" db="EMBL/GenBank/DDBJ databases">
        <title>The genome of a short-lived fish provides insights into sex chromosome evolution and the genetic control of aging.</title>
        <authorList>
            <person name="Reichwald K."/>
            <person name="Felder M."/>
            <person name="Petzold A."/>
            <person name="Koch P."/>
            <person name="Groth M."/>
            <person name="Platzer M."/>
        </authorList>
    </citation>
    <scope>NUCLEOTIDE SEQUENCE</scope>
    <source>
        <tissue evidence="1">Brain</tissue>
    </source>
</reference>
<reference evidence="1" key="1">
    <citation type="submission" date="2016-05" db="EMBL/GenBank/DDBJ databases">
        <authorList>
            <person name="Lavstsen T."/>
            <person name="Jespersen J.S."/>
        </authorList>
    </citation>
    <scope>NUCLEOTIDE SEQUENCE</scope>
    <source>
        <tissue evidence="1">Brain</tissue>
    </source>
</reference>
<gene>
    <name evidence="1" type="primary">P2RX7</name>
</gene>
<feature type="non-terminal residue" evidence="1">
    <location>
        <position position="1"/>
    </location>
</feature>
<name>A0A1A8R5P9_9TELE</name>